<sequence>MLGQVAAAALEDWFRVRYFDAHVDISSSGVHPYTLGEVRDLTGMTAEELDELTFRDSPSSGQDRLRAALSERFKPGPGHEPLVCNGSTEAILLAVAALVGAGDEVVVTTASYHALTALAASAGATLVRWQLDLTGGRPDLDALRSLVGPRTRAVIVNFPHNPTGITLTPAEYDELLSIVDRSDAYLLWDAAFAELVHDGEPLPDPSRTIERCVSFGTFSKAYGLPGLRVGWSFAPSALVPELIRMRDYVTLNTSPLLEEIAAWVIENADAVLAPRLAEARANRATVVDWLETNQDVVAGVAPGGGVTVFPQILGVEDTRPLCEFLADEHGILTVPGDCFDQPERIRLGFGAPPPDVTTGLDVLASVAKQWRRR</sequence>
<dbReference type="InterPro" id="IPR001917">
    <property type="entry name" value="Aminotrans_II_pyridoxalP_BS"/>
</dbReference>
<dbReference type="InterPro" id="IPR015421">
    <property type="entry name" value="PyrdxlP-dep_Trfase_major"/>
</dbReference>
<evidence type="ECO:0000313" key="6">
    <source>
        <dbReference type="Proteomes" id="UP000184501"/>
    </source>
</evidence>
<dbReference type="PANTHER" id="PTHR43510:SF1">
    <property type="entry name" value="AMINOTRANSFERASE FUNCTION, HYPOTHETICAL (EUROFUNG)"/>
    <property type="match status" value="1"/>
</dbReference>
<dbReference type="EMBL" id="FQVN01000004">
    <property type="protein sequence ID" value="SHF65878.1"/>
    <property type="molecule type" value="Genomic_DNA"/>
</dbReference>
<proteinExistence type="inferred from homology"/>
<dbReference type="Gene3D" id="3.90.1150.10">
    <property type="entry name" value="Aspartate Aminotransferase, domain 1"/>
    <property type="match status" value="1"/>
</dbReference>
<comment type="cofactor">
    <cofactor evidence="1 3">
        <name>pyridoxal 5'-phosphate</name>
        <dbReference type="ChEBI" id="CHEBI:597326"/>
    </cofactor>
</comment>
<evidence type="ECO:0000256" key="3">
    <source>
        <dbReference type="RuleBase" id="RU003693"/>
    </source>
</evidence>
<protein>
    <submittedName>
        <fullName evidence="5">Capreomycidine synthase</fullName>
    </submittedName>
</protein>
<dbReference type="InterPro" id="IPR015424">
    <property type="entry name" value="PyrdxlP-dep_Trfase"/>
</dbReference>
<accession>A0A1M5DFQ9</accession>
<dbReference type="InterPro" id="IPR015422">
    <property type="entry name" value="PyrdxlP-dep_Trfase_small"/>
</dbReference>
<dbReference type="AlphaFoldDB" id="A0A1M5DFQ9"/>
<dbReference type="PANTHER" id="PTHR43510">
    <property type="entry name" value="AMINOTRANSFERASE FUNCTION, HYPOTHETICAL (EUROFUNG)"/>
    <property type="match status" value="1"/>
</dbReference>
<dbReference type="Proteomes" id="UP000184501">
    <property type="component" value="Unassembled WGS sequence"/>
</dbReference>
<feature type="domain" description="Aminotransferase class I/classII large" evidence="4">
    <location>
        <begin position="58"/>
        <end position="358"/>
    </location>
</feature>
<evidence type="ECO:0000256" key="1">
    <source>
        <dbReference type="ARBA" id="ARBA00001933"/>
    </source>
</evidence>
<keyword evidence="2 3" id="KW-0663">Pyridoxal phosphate</keyword>
<dbReference type="InterPro" id="IPR023965">
    <property type="entry name" value="Capreomycidine_synthase"/>
</dbReference>
<dbReference type="SUPFAM" id="SSF53383">
    <property type="entry name" value="PLP-dependent transferases"/>
    <property type="match status" value="1"/>
</dbReference>
<dbReference type="Pfam" id="PF00155">
    <property type="entry name" value="Aminotran_1_2"/>
    <property type="match status" value="1"/>
</dbReference>
<name>A0A1M5DFQ9_STRHI</name>
<evidence type="ECO:0000256" key="2">
    <source>
        <dbReference type="ARBA" id="ARBA00022898"/>
    </source>
</evidence>
<gene>
    <name evidence="5" type="ORF">SAMN05444320_104439</name>
</gene>
<dbReference type="NCBIfam" id="TIGR03947">
    <property type="entry name" value="viomycin_VioD"/>
    <property type="match status" value="1"/>
</dbReference>
<dbReference type="OrthoDB" id="9763453at2"/>
<reference evidence="5 6" key="1">
    <citation type="submission" date="2016-11" db="EMBL/GenBank/DDBJ databases">
        <authorList>
            <person name="Jaros S."/>
            <person name="Januszkiewicz K."/>
            <person name="Wedrychowicz H."/>
        </authorList>
    </citation>
    <scope>NUCLEOTIDE SEQUENCE [LARGE SCALE GENOMIC DNA]</scope>
    <source>
        <strain evidence="5 6">DSM 44523</strain>
    </source>
</reference>
<comment type="similarity">
    <text evidence="3">Belongs to the class-II pyridoxal-phosphate-dependent aminotransferase family.</text>
</comment>
<organism evidence="5 6">
    <name type="scientific">Streptoalloteichus hindustanus</name>
    <dbReference type="NCBI Taxonomy" id="2017"/>
    <lineage>
        <taxon>Bacteria</taxon>
        <taxon>Bacillati</taxon>
        <taxon>Actinomycetota</taxon>
        <taxon>Actinomycetes</taxon>
        <taxon>Pseudonocardiales</taxon>
        <taxon>Pseudonocardiaceae</taxon>
        <taxon>Streptoalloteichus</taxon>
    </lineage>
</organism>
<dbReference type="Gene3D" id="3.40.640.10">
    <property type="entry name" value="Type I PLP-dependent aspartate aminotransferase-like (Major domain)"/>
    <property type="match status" value="1"/>
</dbReference>
<dbReference type="PROSITE" id="PS00599">
    <property type="entry name" value="AA_TRANSFER_CLASS_2"/>
    <property type="match status" value="1"/>
</dbReference>
<dbReference type="CDD" id="cd00609">
    <property type="entry name" value="AAT_like"/>
    <property type="match status" value="1"/>
</dbReference>
<dbReference type="InterPro" id="IPR004839">
    <property type="entry name" value="Aminotransferase_I/II_large"/>
</dbReference>
<evidence type="ECO:0000259" key="4">
    <source>
        <dbReference type="Pfam" id="PF00155"/>
    </source>
</evidence>
<dbReference type="STRING" id="2017.SAMN05444320_104439"/>
<dbReference type="GO" id="GO:0030170">
    <property type="term" value="F:pyridoxal phosphate binding"/>
    <property type="evidence" value="ECO:0007669"/>
    <property type="project" value="InterPro"/>
</dbReference>
<keyword evidence="6" id="KW-1185">Reference proteome</keyword>
<dbReference type="GO" id="GO:0016740">
    <property type="term" value="F:transferase activity"/>
    <property type="evidence" value="ECO:0007669"/>
    <property type="project" value="InterPro"/>
</dbReference>
<evidence type="ECO:0000313" key="5">
    <source>
        <dbReference type="EMBL" id="SHF65878.1"/>
    </source>
</evidence>